<evidence type="ECO:0000313" key="3">
    <source>
        <dbReference type="EMBL" id="GIY19765.1"/>
    </source>
</evidence>
<feature type="transmembrane region" description="Helical" evidence="2">
    <location>
        <begin position="90"/>
        <end position="114"/>
    </location>
</feature>
<name>A0AAV4RE64_9ARAC</name>
<reference evidence="3 4" key="1">
    <citation type="submission" date="2021-06" db="EMBL/GenBank/DDBJ databases">
        <title>Caerostris darwini draft genome.</title>
        <authorList>
            <person name="Kono N."/>
            <person name="Arakawa K."/>
        </authorList>
    </citation>
    <scope>NUCLEOTIDE SEQUENCE [LARGE SCALE GENOMIC DNA]</scope>
</reference>
<keyword evidence="2" id="KW-1133">Transmembrane helix</keyword>
<keyword evidence="2" id="KW-0812">Transmembrane</keyword>
<accession>A0AAV4RE64</accession>
<dbReference type="EMBL" id="BPLQ01006071">
    <property type="protein sequence ID" value="GIY19765.1"/>
    <property type="molecule type" value="Genomic_DNA"/>
</dbReference>
<gene>
    <name evidence="3" type="ORF">CDAR_365551</name>
</gene>
<evidence type="ECO:0000256" key="1">
    <source>
        <dbReference type="SAM" id="MobiDB-lite"/>
    </source>
</evidence>
<feature type="compositionally biased region" description="Polar residues" evidence="1">
    <location>
        <begin position="15"/>
        <end position="26"/>
    </location>
</feature>
<sequence length="128" mass="14805">MSDVIYHHNHEKDSQCPTSPSSCYSKSETRKSNFSTPPTTSFSRRIQPSSPAYPSLIIFLRPHSTTMQDLYFRQLPRNRPCYAGWARPCLLLFIIPLPCFLFRELIPVCILACTSKMREKKRSKGHLL</sequence>
<dbReference type="Proteomes" id="UP001054837">
    <property type="component" value="Unassembled WGS sequence"/>
</dbReference>
<organism evidence="3 4">
    <name type="scientific">Caerostris darwini</name>
    <dbReference type="NCBI Taxonomy" id="1538125"/>
    <lineage>
        <taxon>Eukaryota</taxon>
        <taxon>Metazoa</taxon>
        <taxon>Ecdysozoa</taxon>
        <taxon>Arthropoda</taxon>
        <taxon>Chelicerata</taxon>
        <taxon>Arachnida</taxon>
        <taxon>Araneae</taxon>
        <taxon>Araneomorphae</taxon>
        <taxon>Entelegynae</taxon>
        <taxon>Araneoidea</taxon>
        <taxon>Araneidae</taxon>
        <taxon>Caerostris</taxon>
    </lineage>
</organism>
<proteinExistence type="predicted"/>
<evidence type="ECO:0000313" key="4">
    <source>
        <dbReference type="Proteomes" id="UP001054837"/>
    </source>
</evidence>
<feature type="compositionally biased region" description="Basic and acidic residues" evidence="1">
    <location>
        <begin position="1"/>
        <end position="14"/>
    </location>
</feature>
<keyword evidence="4" id="KW-1185">Reference proteome</keyword>
<keyword evidence="2" id="KW-0472">Membrane</keyword>
<comment type="caution">
    <text evidence="3">The sequence shown here is derived from an EMBL/GenBank/DDBJ whole genome shotgun (WGS) entry which is preliminary data.</text>
</comment>
<protein>
    <submittedName>
        <fullName evidence="3">Uncharacterized protein</fullName>
    </submittedName>
</protein>
<feature type="compositionally biased region" description="Low complexity" evidence="1">
    <location>
        <begin position="34"/>
        <end position="45"/>
    </location>
</feature>
<dbReference type="AlphaFoldDB" id="A0AAV4RE64"/>
<feature type="region of interest" description="Disordered" evidence="1">
    <location>
        <begin position="1"/>
        <end position="49"/>
    </location>
</feature>
<evidence type="ECO:0000256" key="2">
    <source>
        <dbReference type="SAM" id="Phobius"/>
    </source>
</evidence>